<evidence type="ECO:0008006" key="4">
    <source>
        <dbReference type="Google" id="ProtNLM"/>
    </source>
</evidence>
<gene>
    <name evidence="2" type="ORF">I316_00109</name>
</gene>
<dbReference type="SUPFAM" id="SSF52047">
    <property type="entry name" value="RNI-like"/>
    <property type="match status" value="1"/>
</dbReference>
<name>A0A1B9H3P3_9TREE</name>
<feature type="region of interest" description="Disordered" evidence="1">
    <location>
        <begin position="604"/>
        <end position="656"/>
    </location>
</feature>
<evidence type="ECO:0000256" key="1">
    <source>
        <dbReference type="SAM" id="MobiDB-lite"/>
    </source>
</evidence>
<feature type="compositionally biased region" description="Polar residues" evidence="1">
    <location>
        <begin position="475"/>
        <end position="490"/>
    </location>
</feature>
<reference evidence="3" key="2">
    <citation type="submission" date="2013-12" db="EMBL/GenBank/DDBJ databases">
        <title>Evolution of pathogenesis and genome organization in the Tremellales.</title>
        <authorList>
            <person name="Cuomo C."/>
            <person name="Litvintseva A."/>
            <person name="Heitman J."/>
            <person name="Chen Y."/>
            <person name="Sun S."/>
            <person name="Springer D."/>
            <person name="Dromer F."/>
            <person name="Young S."/>
            <person name="Zeng Q."/>
            <person name="Chapman S."/>
            <person name="Gujja S."/>
            <person name="Saif S."/>
            <person name="Birren B."/>
        </authorList>
    </citation>
    <scope>NUCLEOTIDE SEQUENCE [LARGE SCALE GENOMIC DNA]</scope>
    <source>
        <strain evidence="3">BCC8398</strain>
    </source>
</reference>
<dbReference type="Gene3D" id="3.80.10.10">
    <property type="entry name" value="Ribonuclease Inhibitor"/>
    <property type="match status" value="1"/>
</dbReference>
<dbReference type="STRING" id="1296120.A0A1B9H3P3"/>
<proteinExistence type="predicted"/>
<dbReference type="EMBL" id="KI669492">
    <property type="protein sequence ID" value="OCF37885.1"/>
    <property type="molecule type" value="Genomic_DNA"/>
</dbReference>
<keyword evidence="3" id="KW-1185">Reference proteome</keyword>
<feature type="region of interest" description="Disordered" evidence="1">
    <location>
        <begin position="1"/>
        <end position="23"/>
    </location>
</feature>
<dbReference type="AlphaFoldDB" id="A0A1B9H3P3"/>
<dbReference type="OrthoDB" id="2595178at2759"/>
<sequence length="656" mass="70194">MPLSPPFRPTASNPHSLSPPIPTGPLPTLPFEIIRRIIHFRLSLSSPSYPPKLSESPEVGWDDWSGIRGRLSAAKRIEERKDVTRTARGLIGVCKAWKPVVMKYLYSSPYLTDNLPLLASSLIAGDSKWSDINLHQFSIPGRYIALLDLSTVPSSSTLHPLEFRRGVMMILPLLPNVVHLKLPPGELPFPLEEIGWAPFARNLRCLEGVEVDCNLLDNGEDALVALLRRTPNLEVLSVVGSGANTFTDDLSGMPENTSVNAHGSRKLSLPKLHTLRLEEVGSGDLLSALIDGDLPSLERLALTSFFGEPGDKTYLLQITHGSVIRSLTYLQSTQKWRVGPGAPGPNPGAANANGHPQHVNGNGGFATMGMSHGLVPANETLSLHPNLQHLAFLVPDYQQLETVLSTAPTHHPLKWLTIFKWVEPSFASYGQANGNTDGTGMVGIGAGGAGRGVSKNTSEFLRQFILDRQSSHTQSHLHTQLPSLNTSIASGPSRDVPHTHTHQRTSTSAPLNDHHSNLLDLQRINIDGFRWVKPELGKIALETGISGEMRKLALILYRDGNGLELGDMDGSLAPQLGLPNRTSGGAYSVGVRLAGGAGGGVPMAGGPIDRSNGRRRSSGGDNLAGMVGMLSVSPGGMGSVGLGRLKGGDRDDEDGG</sequence>
<protein>
    <recommendedName>
        <fullName evidence="4">F-box domain-containing protein</fullName>
    </recommendedName>
</protein>
<evidence type="ECO:0000313" key="2">
    <source>
        <dbReference type="EMBL" id="OCF37885.1"/>
    </source>
</evidence>
<organism evidence="2 3">
    <name type="scientific">Kwoniella heveanensis BCC8398</name>
    <dbReference type="NCBI Taxonomy" id="1296120"/>
    <lineage>
        <taxon>Eukaryota</taxon>
        <taxon>Fungi</taxon>
        <taxon>Dikarya</taxon>
        <taxon>Basidiomycota</taxon>
        <taxon>Agaricomycotina</taxon>
        <taxon>Tremellomycetes</taxon>
        <taxon>Tremellales</taxon>
        <taxon>Cryptococcaceae</taxon>
        <taxon>Kwoniella</taxon>
    </lineage>
</organism>
<feature type="region of interest" description="Disordered" evidence="1">
    <location>
        <begin position="475"/>
        <end position="514"/>
    </location>
</feature>
<dbReference type="InterPro" id="IPR032675">
    <property type="entry name" value="LRR_dom_sf"/>
</dbReference>
<reference evidence="2 3" key="1">
    <citation type="submission" date="2013-07" db="EMBL/GenBank/DDBJ databases">
        <title>The Genome Sequence of Cryptococcus heveanensis BCC8398.</title>
        <authorList>
            <consortium name="The Broad Institute Genome Sequencing Platform"/>
            <person name="Cuomo C."/>
            <person name="Litvintseva A."/>
            <person name="Chen Y."/>
            <person name="Heitman J."/>
            <person name="Sun S."/>
            <person name="Springer D."/>
            <person name="Dromer F."/>
            <person name="Young S.K."/>
            <person name="Zeng Q."/>
            <person name="Gargeya S."/>
            <person name="Fitzgerald M."/>
            <person name="Abouelleil A."/>
            <person name="Alvarado L."/>
            <person name="Berlin A.M."/>
            <person name="Chapman S.B."/>
            <person name="Dewar J."/>
            <person name="Goldberg J."/>
            <person name="Griggs A."/>
            <person name="Gujja S."/>
            <person name="Hansen M."/>
            <person name="Howarth C."/>
            <person name="Imamovic A."/>
            <person name="Larimer J."/>
            <person name="McCowan C."/>
            <person name="Murphy C."/>
            <person name="Pearson M."/>
            <person name="Priest M."/>
            <person name="Roberts A."/>
            <person name="Saif S."/>
            <person name="Shea T."/>
            <person name="Sykes S."/>
            <person name="Wortman J."/>
            <person name="Nusbaum C."/>
            <person name="Birren B."/>
        </authorList>
    </citation>
    <scope>NUCLEOTIDE SEQUENCE [LARGE SCALE GENOMIC DNA]</scope>
    <source>
        <strain evidence="2 3">BCC8398</strain>
    </source>
</reference>
<dbReference type="Proteomes" id="UP000092666">
    <property type="component" value="Unassembled WGS sequence"/>
</dbReference>
<feature type="compositionally biased region" description="Gly residues" evidence="1">
    <location>
        <begin position="635"/>
        <end position="645"/>
    </location>
</feature>
<accession>A0A1B9H3P3</accession>
<evidence type="ECO:0000313" key="3">
    <source>
        <dbReference type="Proteomes" id="UP000092666"/>
    </source>
</evidence>